<dbReference type="EMBL" id="AZGF01000026">
    <property type="protein sequence ID" value="KRM10730.1"/>
    <property type="molecule type" value="Genomic_DNA"/>
</dbReference>
<dbReference type="InterPro" id="IPR052891">
    <property type="entry name" value="DNA-3mA_glycosylase"/>
</dbReference>
<dbReference type="Pfam" id="PF03352">
    <property type="entry name" value="Adenine_glyco"/>
    <property type="match status" value="1"/>
</dbReference>
<dbReference type="InterPro" id="IPR005019">
    <property type="entry name" value="Adenine_glyco"/>
</dbReference>
<dbReference type="STRING" id="1423807.FD16_GL001122"/>
<dbReference type="Gene3D" id="1.10.340.30">
    <property type="entry name" value="Hypothetical protein, domain 2"/>
    <property type="match status" value="1"/>
</dbReference>
<gene>
    <name evidence="1" type="ORF">FD16_GL001122</name>
</gene>
<keyword evidence="2" id="KW-1185">Reference proteome</keyword>
<sequence>MKMTDIKRPLWAQTTKEMQDYYDNEWGIECHDDRQLFEMLSLETYQIGLSWQTVLNKREAFNQAFYHYDIDRVSSMTDEDVDKLLQNPQIIRNRRKLESTIHNAQVILRIIKTSGSFDNYLWSLSEDFPVVIKVGEDDVLPPKTDLSIEITNQLKKTGFKMVGPVTIFSFMQAAGLVNGRLDNQAQ</sequence>
<reference evidence="1 2" key="1">
    <citation type="journal article" date="2015" name="Genome Announc.">
        <title>Expanding the biotechnology potential of lactobacilli through comparative genomics of 213 strains and associated genera.</title>
        <authorList>
            <person name="Sun Z."/>
            <person name="Harris H.M."/>
            <person name="McCann A."/>
            <person name="Guo C."/>
            <person name="Argimon S."/>
            <person name="Zhang W."/>
            <person name="Yang X."/>
            <person name="Jeffery I.B."/>
            <person name="Cooney J.C."/>
            <person name="Kagawa T.F."/>
            <person name="Liu W."/>
            <person name="Song Y."/>
            <person name="Salvetti E."/>
            <person name="Wrobel A."/>
            <person name="Rasinkangas P."/>
            <person name="Parkhill J."/>
            <person name="Rea M.C."/>
            <person name="O'Sullivan O."/>
            <person name="Ritari J."/>
            <person name="Douillard F.P."/>
            <person name="Paul Ross R."/>
            <person name="Yang R."/>
            <person name="Briner A.E."/>
            <person name="Felis G.E."/>
            <person name="de Vos W.M."/>
            <person name="Barrangou R."/>
            <person name="Klaenhammer T.R."/>
            <person name="Caufield P.W."/>
            <person name="Cui Y."/>
            <person name="Zhang H."/>
            <person name="O'Toole P.W."/>
        </authorList>
    </citation>
    <scope>NUCLEOTIDE SEQUENCE [LARGE SCALE GENOMIC DNA]</scope>
    <source>
        <strain evidence="1 2">DSM 5007</strain>
    </source>
</reference>
<comment type="caution">
    <text evidence="1">The sequence shown here is derived from an EMBL/GenBank/DDBJ whole genome shotgun (WGS) entry which is preliminary data.</text>
</comment>
<accession>A0A0R1VYX0</accession>
<dbReference type="eggNOG" id="COG2818">
    <property type="taxonomic scope" value="Bacteria"/>
</dbReference>
<proteinExistence type="predicted"/>
<dbReference type="InterPro" id="IPR011257">
    <property type="entry name" value="DNA_glycosylase"/>
</dbReference>
<protein>
    <submittedName>
        <fullName evidence="1">DNA-3-methyladenine glycosylase I</fullName>
    </submittedName>
</protein>
<evidence type="ECO:0000313" key="1">
    <source>
        <dbReference type="EMBL" id="KRM10730.1"/>
    </source>
</evidence>
<organism evidence="1 2">
    <name type="scientific">Paucilactobacillus suebicus DSM 5007 = KCTC 3549</name>
    <dbReference type="NCBI Taxonomy" id="1423807"/>
    <lineage>
        <taxon>Bacteria</taxon>
        <taxon>Bacillati</taxon>
        <taxon>Bacillota</taxon>
        <taxon>Bacilli</taxon>
        <taxon>Lactobacillales</taxon>
        <taxon>Lactobacillaceae</taxon>
        <taxon>Paucilactobacillus</taxon>
    </lineage>
</organism>
<evidence type="ECO:0000313" key="2">
    <source>
        <dbReference type="Proteomes" id="UP000051820"/>
    </source>
</evidence>
<dbReference type="GO" id="GO:0008725">
    <property type="term" value="F:DNA-3-methyladenine glycosylase activity"/>
    <property type="evidence" value="ECO:0007669"/>
    <property type="project" value="InterPro"/>
</dbReference>
<dbReference type="AlphaFoldDB" id="A0A0R1VYX0"/>
<dbReference type="PATRIC" id="fig|1423807.3.peg.1142"/>
<dbReference type="PANTHER" id="PTHR30037:SF4">
    <property type="entry name" value="DNA-3-METHYLADENINE GLYCOSYLASE I"/>
    <property type="match status" value="1"/>
</dbReference>
<dbReference type="Proteomes" id="UP000051820">
    <property type="component" value="Unassembled WGS sequence"/>
</dbReference>
<dbReference type="PANTHER" id="PTHR30037">
    <property type="entry name" value="DNA-3-METHYLADENINE GLYCOSYLASE 1"/>
    <property type="match status" value="1"/>
</dbReference>
<name>A0A0R1VYX0_9LACO</name>
<dbReference type="GO" id="GO:0006284">
    <property type="term" value="P:base-excision repair"/>
    <property type="evidence" value="ECO:0007669"/>
    <property type="project" value="InterPro"/>
</dbReference>
<dbReference type="SUPFAM" id="SSF48150">
    <property type="entry name" value="DNA-glycosylase"/>
    <property type="match status" value="1"/>
</dbReference>